<dbReference type="FunFam" id="1.10.8.400:FF:000001">
    <property type="entry name" value="Enoyl-[acyl-carrier-protein] reductase [NADH]"/>
    <property type="match status" value="1"/>
</dbReference>
<feature type="site" description="Involved in acyl-ACP binding" evidence="13">
    <location>
        <position position="228"/>
    </location>
</feature>
<evidence type="ECO:0000256" key="7">
    <source>
        <dbReference type="ARBA" id="ARBA00023098"/>
    </source>
</evidence>
<dbReference type="FunFam" id="3.40.50.720:FF:000054">
    <property type="entry name" value="Enoyl-[acyl-carrier-protein] reductase [NADH]"/>
    <property type="match status" value="1"/>
</dbReference>
<dbReference type="Gene3D" id="1.10.8.400">
    <property type="entry name" value="Enoyl acyl carrier protein reductase"/>
    <property type="match status" value="1"/>
</dbReference>
<name>A0A0Q9YR53_9GAMM</name>
<feature type="site" description="Involved in acyl-ACP binding" evidence="13">
    <location>
        <position position="227"/>
    </location>
</feature>
<dbReference type="EMBL" id="LKHV01000001">
    <property type="protein sequence ID" value="KRG20178.1"/>
    <property type="molecule type" value="Genomic_DNA"/>
</dbReference>
<sequence length="286" mass="30788">MRFKEASSYLSFLVYSTYRGMTMGFLAGKKILIAGLISNKSIAAGIAEAMHREGAELAFTYQSDKFEERVKDLAAQWDSKITIACDLSNDEQIAHAFETLKSKWDHIDVVVHSVAFAPADQLTGPYHEAVNRHGFQIAHDVSSYSFAALAKAALPMMQGRKGALLSLSYLGANKTVPNYNVMGLAKASLEANIRYLAASLGPLGIRVNGISAGPIKTLAASGIKSFKKMLSYNENTAPLRRNIEAIEVGNAAAFLCSDLASAITGEIMNVDAGFNTVAMPELDVVE</sequence>
<feature type="binding site" evidence="12">
    <location>
        <position position="186"/>
    </location>
    <ligand>
        <name>NAD(+)</name>
        <dbReference type="ChEBI" id="CHEBI:57540"/>
    </ligand>
</feature>
<dbReference type="PRINTS" id="PR00081">
    <property type="entry name" value="GDHRDH"/>
</dbReference>
<comment type="pathway">
    <text evidence="1">Lipid metabolism; fatty acid biosynthesis.</text>
</comment>
<keyword evidence="6 9" id="KW-0520">NAD</keyword>
<dbReference type="Gene3D" id="3.40.50.720">
    <property type="entry name" value="NAD(P)-binding Rossmann-like Domain"/>
    <property type="match status" value="1"/>
</dbReference>
<dbReference type="AlphaFoldDB" id="A0A0Q9YR53"/>
<evidence type="ECO:0000256" key="1">
    <source>
        <dbReference type="ARBA" id="ARBA00005194"/>
    </source>
</evidence>
<dbReference type="SUPFAM" id="SSF51735">
    <property type="entry name" value="NAD(P)-binding Rossmann-fold domains"/>
    <property type="match status" value="1"/>
</dbReference>
<dbReference type="InterPro" id="IPR002347">
    <property type="entry name" value="SDR_fam"/>
</dbReference>
<dbReference type="Pfam" id="PF13561">
    <property type="entry name" value="adh_short_C2"/>
    <property type="match status" value="1"/>
</dbReference>
<feature type="active site" description="Proton acceptor" evidence="10">
    <location>
        <position position="169"/>
    </location>
</feature>
<protein>
    <recommendedName>
        <fullName evidence="9">Enoyl-[acyl-carrier-protein] reductase [NADH]</fullName>
        <ecNumber evidence="9">1.3.1.9</ecNumber>
    </recommendedName>
</protein>
<dbReference type="GO" id="GO:0004318">
    <property type="term" value="F:enoyl-[acyl-carrier-protein] reductase (NADH) activity"/>
    <property type="evidence" value="ECO:0007669"/>
    <property type="project" value="UniProtKB-EC"/>
</dbReference>
<feature type="binding site" evidence="12">
    <location>
        <position position="62"/>
    </location>
    <ligand>
        <name>NAD(+)</name>
        <dbReference type="ChEBI" id="CHEBI:57540"/>
    </ligand>
</feature>
<evidence type="ECO:0000256" key="5">
    <source>
        <dbReference type="ARBA" id="ARBA00023002"/>
    </source>
</evidence>
<evidence type="ECO:0000256" key="6">
    <source>
        <dbReference type="ARBA" id="ARBA00023027"/>
    </source>
</evidence>
<evidence type="ECO:0000256" key="2">
    <source>
        <dbReference type="ARBA" id="ARBA00009233"/>
    </source>
</evidence>
<evidence type="ECO:0000256" key="9">
    <source>
        <dbReference type="PIRNR" id="PIRNR000094"/>
    </source>
</evidence>
<comment type="similarity">
    <text evidence="2 9">Belongs to the short-chain dehydrogenases/reductases (SDR) family. FabI subfamily.</text>
</comment>
<reference evidence="14" key="1">
    <citation type="submission" date="2015-09" db="EMBL/GenBank/DDBJ databases">
        <title>Draft Genome Sequences of Two Novel Amoeba-resistant Intranuclear Bacteria, Candidatus Berkiella cookevillensis and Candidatus Berkiella aquae.</title>
        <authorList>
            <person name="Mehari Y.T."/>
            <person name="Arivett B.A."/>
            <person name="Farone A.L."/>
            <person name="Gunderson J.H."/>
            <person name="Farone M.B."/>
        </authorList>
    </citation>
    <scope>NUCLEOTIDE SEQUENCE [LARGE SCALE GENOMIC DNA]</scope>
    <source>
        <strain evidence="14">CC99</strain>
    </source>
</reference>
<accession>A0A0Q9YR53</accession>
<dbReference type="STRING" id="437022.CC99x_00399"/>
<feature type="binding site" evidence="12">
    <location>
        <position position="35"/>
    </location>
    <ligand>
        <name>NAD(+)</name>
        <dbReference type="ChEBI" id="CHEBI:57540"/>
    </ligand>
</feature>
<feature type="site" description="Involved in acyl-ACP binding" evidence="13">
    <location>
        <position position="224"/>
    </location>
</feature>
<evidence type="ECO:0000313" key="14">
    <source>
        <dbReference type="EMBL" id="KRG20178.1"/>
    </source>
</evidence>
<proteinExistence type="inferred from homology"/>
<feature type="binding site" evidence="12">
    <location>
        <begin position="41"/>
        <end position="42"/>
    </location>
    <ligand>
        <name>NAD(+)</name>
        <dbReference type="ChEBI" id="CHEBI:57540"/>
    </ligand>
</feature>
<dbReference type="PANTHER" id="PTHR43159:SF2">
    <property type="entry name" value="ENOYL-[ACYL-CARRIER-PROTEIN] REDUCTASE [NADH], CHLOROPLASTIC"/>
    <property type="match status" value="1"/>
</dbReference>
<keyword evidence="5 9" id="KW-0560">Oxidoreductase</keyword>
<dbReference type="PIRSF" id="PIRSF000094">
    <property type="entry name" value="Enoyl-ACP_rdct"/>
    <property type="match status" value="1"/>
</dbReference>
<gene>
    <name evidence="14" type="primary">fabI</name>
    <name evidence="14" type="ORF">CC99x_00399</name>
</gene>
<dbReference type="InterPro" id="IPR036291">
    <property type="entry name" value="NAD(P)-bd_dom_sf"/>
</dbReference>
<feature type="binding site" evidence="12">
    <location>
        <position position="114"/>
    </location>
    <ligand>
        <name>NAD(+)</name>
        <dbReference type="ChEBI" id="CHEBI:57540"/>
    </ligand>
</feature>
<keyword evidence="8 9" id="KW-0275">Fatty acid biosynthesis</keyword>
<evidence type="ECO:0000256" key="13">
    <source>
        <dbReference type="PIRSR" id="PIRSR000094-4"/>
    </source>
</evidence>
<evidence type="ECO:0000256" key="11">
    <source>
        <dbReference type="PIRSR" id="PIRSR000094-2"/>
    </source>
</evidence>
<feature type="binding site" evidence="11">
    <location>
        <position position="117"/>
    </location>
    <ligand>
        <name>substrate</name>
    </ligand>
</feature>
<dbReference type="PATRIC" id="fig|1590042.3.peg.416"/>
<feature type="active site" description="Proton acceptor" evidence="10">
    <location>
        <position position="179"/>
    </location>
</feature>
<dbReference type="CDD" id="cd05372">
    <property type="entry name" value="ENR_SDR"/>
    <property type="match status" value="1"/>
</dbReference>
<keyword evidence="4" id="KW-0276">Fatty acid metabolism</keyword>
<keyword evidence="7" id="KW-0443">Lipid metabolism</keyword>
<keyword evidence="3 9" id="KW-0444">Lipid biosynthesis</keyword>
<evidence type="ECO:0000256" key="4">
    <source>
        <dbReference type="ARBA" id="ARBA00022832"/>
    </source>
</evidence>
<dbReference type="UniPathway" id="UPA00094"/>
<evidence type="ECO:0000256" key="10">
    <source>
        <dbReference type="PIRSR" id="PIRSR000094-1"/>
    </source>
</evidence>
<evidence type="ECO:0000256" key="3">
    <source>
        <dbReference type="ARBA" id="ARBA00022516"/>
    </source>
</evidence>
<comment type="caution">
    <text evidence="14">The sequence shown here is derived from an EMBL/GenBank/DDBJ whole genome shotgun (WGS) entry which is preliminary data.</text>
</comment>
<comment type="catalytic activity">
    <reaction evidence="9">
        <text>a 2,3-saturated acyl-[ACP] + NAD(+) = a (2E)-enoyl-[ACP] + NADH + H(+)</text>
        <dbReference type="Rhea" id="RHEA:10240"/>
        <dbReference type="Rhea" id="RHEA-COMP:9925"/>
        <dbReference type="Rhea" id="RHEA-COMP:9926"/>
        <dbReference type="ChEBI" id="CHEBI:15378"/>
        <dbReference type="ChEBI" id="CHEBI:57540"/>
        <dbReference type="ChEBI" id="CHEBI:57945"/>
        <dbReference type="ChEBI" id="CHEBI:78784"/>
        <dbReference type="ChEBI" id="CHEBI:78785"/>
        <dbReference type="EC" id="1.3.1.9"/>
    </reaction>
</comment>
<feature type="binding site" evidence="12">
    <location>
        <begin position="215"/>
        <end position="219"/>
    </location>
    <ligand>
        <name>NAD(+)</name>
        <dbReference type="ChEBI" id="CHEBI:57540"/>
    </ligand>
</feature>
<dbReference type="InterPro" id="IPR014358">
    <property type="entry name" value="Enoyl-ACP_Rdtase_NADH"/>
</dbReference>
<dbReference type="EC" id="1.3.1.9" evidence="9"/>
<evidence type="ECO:0000256" key="12">
    <source>
        <dbReference type="PIRSR" id="PIRSR000094-3"/>
    </source>
</evidence>
<dbReference type="GO" id="GO:0006633">
    <property type="term" value="P:fatty acid biosynthetic process"/>
    <property type="evidence" value="ECO:0007669"/>
    <property type="project" value="UniProtKB-UniPathway"/>
</dbReference>
<evidence type="ECO:0000256" key="8">
    <source>
        <dbReference type="ARBA" id="ARBA00023160"/>
    </source>
</evidence>
<dbReference type="PANTHER" id="PTHR43159">
    <property type="entry name" value="ENOYL-[ACYL-CARRIER-PROTEIN] REDUCTASE"/>
    <property type="match status" value="1"/>
</dbReference>
<organism evidence="14">
    <name type="scientific">Candidatus Berkiella cookevillensis</name>
    <dbReference type="NCBI Taxonomy" id="437022"/>
    <lineage>
        <taxon>Bacteria</taxon>
        <taxon>Pseudomonadati</taxon>
        <taxon>Pseudomonadota</taxon>
        <taxon>Gammaproteobacteria</taxon>
        <taxon>Candidatus Berkiellales</taxon>
        <taxon>Candidatus Berkiellaceae</taxon>
        <taxon>Candidatus Berkiella</taxon>
    </lineage>
</organism>